<comment type="caution">
    <text evidence="4">The sequence shown here is derived from an EMBL/GenBank/DDBJ whole genome shotgun (WGS) entry which is preliminary data.</text>
</comment>
<proteinExistence type="predicted"/>
<dbReference type="PANTHER" id="PTHR13633">
    <property type="entry name" value="MITOCHONDRIAL TRANSCRIPTION RESCUE FACTOR 1"/>
    <property type="match status" value="1"/>
</dbReference>
<protein>
    <submittedName>
        <fullName evidence="4">Mitochondrial transcription rescue factor 1-like</fullName>
    </submittedName>
</protein>
<evidence type="ECO:0000259" key="3">
    <source>
        <dbReference type="Pfam" id="PF25818"/>
    </source>
</evidence>
<dbReference type="AlphaFoldDB" id="A0ABD2AIS7"/>
<feature type="domain" description="Mitochondrial transcription rescue factor 1 C-terminal" evidence="3">
    <location>
        <begin position="96"/>
        <end position="182"/>
    </location>
</feature>
<reference evidence="4 5" key="1">
    <citation type="journal article" date="2024" name="Ann. Entomol. Soc. Am.">
        <title>Genomic analyses of the southern and eastern yellowjacket wasps (Hymenoptera: Vespidae) reveal evolutionary signatures of social life.</title>
        <authorList>
            <person name="Catto M.A."/>
            <person name="Caine P.B."/>
            <person name="Orr S.E."/>
            <person name="Hunt B.G."/>
            <person name="Goodisman M.A.D."/>
        </authorList>
    </citation>
    <scope>NUCLEOTIDE SEQUENCE [LARGE SCALE GENOMIC DNA]</scope>
    <source>
        <strain evidence="4">233</strain>
        <tissue evidence="4">Head and thorax</tissue>
    </source>
</reference>
<feature type="compositionally biased region" description="Acidic residues" evidence="2">
    <location>
        <begin position="74"/>
        <end position="85"/>
    </location>
</feature>
<evidence type="ECO:0000256" key="2">
    <source>
        <dbReference type="SAM" id="MobiDB-lite"/>
    </source>
</evidence>
<dbReference type="Proteomes" id="UP001607302">
    <property type="component" value="Unassembled WGS sequence"/>
</dbReference>
<organism evidence="4 5">
    <name type="scientific">Vespula squamosa</name>
    <name type="common">Southern yellow jacket</name>
    <name type="synonym">Wasp</name>
    <dbReference type="NCBI Taxonomy" id="30214"/>
    <lineage>
        <taxon>Eukaryota</taxon>
        <taxon>Metazoa</taxon>
        <taxon>Ecdysozoa</taxon>
        <taxon>Arthropoda</taxon>
        <taxon>Hexapoda</taxon>
        <taxon>Insecta</taxon>
        <taxon>Pterygota</taxon>
        <taxon>Neoptera</taxon>
        <taxon>Endopterygota</taxon>
        <taxon>Hymenoptera</taxon>
        <taxon>Apocrita</taxon>
        <taxon>Aculeata</taxon>
        <taxon>Vespoidea</taxon>
        <taxon>Vespidae</taxon>
        <taxon>Vespinae</taxon>
        <taxon>Vespula</taxon>
    </lineage>
</organism>
<evidence type="ECO:0000313" key="5">
    <source>
        <dbReference type="Proteomes" id="UP001607302"/>
    </source>
</evidence>
<evidence type="ECO:0000256" key="1">
    <source>
        <dbReference type="PROSITE-ProRule" id="PRU00182"/>
    </source>
</evidence>
<evidence type="ECO:0000313" key="4">
    <source>
        <dbReference type="EMBL" id="KAL2720534.1"/>
    </source>
</evidence>
<gene>
    <name evidence="4" type="ORF">V1478_010110</name>
</gene>
<dbReference type="Pfam" id="PF25818">
    <property type="entry name" value="MTRES1_C"/>
    <property type="match status" value="1"/>
</dbReference>
<keyword evidence="1" id="KW-0694">RNA-binding</keyword>
<dbReference type="PANTHER" id="PTHR13633:SF3">
    <property type="entry name" value="MITOCHONDRIAL TRANSCRIPTION RESCUE FACTOR 1"/>
    <property type="match status" value="1"/>
</dbReference>
<dbReference type="PROSITE" id="PS50889">
    <property type="entry name" value="S4"/>
    <property type="match status" value="1"/>
</dbReference>
<feature type="region of interest" description="Disordered" evidence="2">
    <location>
        <begin position="63"/>
        <end position="85"/>
    </location>
</feature>
<name>A0ABD2AIS7_VESSQ</name>
<dbReference type="InterPro" id="IPR057896">
    <property type="entry name" value="MTRES1_C"/>
</dbReference>
<keyword evidence="5" id="KW-1185">Reference proteome</keyword>
<accession>A0ABD2AIS7</accession>
<sequence>MNKIYNIITRRSIFQSTRLLCFCHHQVRLYYHVNRDIWMNNFIQDNLNLSIIKRFKHKRKDSAKKKVQEHNLESDEDESDSELDESQSKSIITHIKVNSLRVDSIIKNGAGITRKSIETAFYESKIRINGKKVLKISTEVQVDDEIDIIRGRPNENINQLYVSRIKILSITPISDAIRIKISKDKNLLIEEYSN</sequence>
<dbReference type="EMBL" id="JAUDFV010000146">
    <property type="protein sequence ID" value="KAL2720534.1"/>
    <property type="molecule type" value="Genomic_DNA"/>
</dbReference>
<dbReference type="GO" id="GO:0003723">
    <property type="term" value="F:RNA binding"/>
    <property type="evidence" value="ECO:0007669"/>
    <property type="project" value="UniProtKB-KW"/>
</dbReference>
<feature type="compositionally biased region" description="Basic and acidic residues" evidence="2">
    <location>
        <begin position="64"/>
        <end position="73"/>
    </location>
</feature>
<dbReference type="SUPFAM" id="SSF55174">
    <property type="entry name" value="Alpha-L RNA-binding motif"/>
    <property type="match status" value="1"/>
</dbReference>